<dbReference type="GO" id="GO:0000287">
    <property type="term" value="F:magnesium ion binding"/>
    <property type="evidence" value="ECO:0007669"/>
    <property type="project" value="InterPro"/>
</dbReference>
<dbReference type="EC" id="4.2.1.11" evidence="4"/>
<proteinExistence type="inferred from homology"/>
<keyword evidence="7 11" id="KW-0456">Lyase</keyword>
<sequence>MRIDSIQLREIIDSRTQPTVEAEINNSYGKAPSGASTGKHEAKCHVPEHLDDLEKLMKKKLEGRDLTQKEFDQELKEIDGTDDFSRLGAVSIAASFAFKNAAGFQHTENFPLPLSNVIGGGEHGGNTSIQEFLVLPVNAKTFPEALKTNTEIYQELKEKYSQKIKGINDEGALITSMDDKETLRKLKKVADKHDARIGLDIAASEFYKNGKYRIDSMNRVNSPEQHLDFVQELIDEFDLVYVEDPFDEEDFRHHALLTAKNPDVMICGDDLFTTNKDRLEEGITNGACNSLIVKPNQIGTVTDAKDTVELAHEEDYTPVISHRSGETCDSTISDLALEWECPVIKAGIADIRIAKLNKLVRLWDKAEKPEINQR</sequence>
<organism evidence="11 12">
    <name type="scientific">Candidatus Nanohalobium constans</name>
    <dbReference type="NCBI Taxonomy" id="2565781"/>
    <lineage>
        <taxon>Archaea</taxon>
        <taxon>Candidatus Nanohalarchaeota</taxon>
        <taxon>Candidatus Nanohalobia</taxon>
        <taxon>Candidatus Nanohalobiales</taxon>
        <taxon>Candidatus Nanohalobiaceae</taxon>
        <taxon>Candidatus Nanohalobium</taxon>
    </lineage>
</organism>
<evidence type="ECO:0000313" key="12">
    <source>
        <dbReference type="Proteomes" id="UP000377803"/>
    </source>
</evidence>
<keyword evidence="6" id="KW-0324">Glycolysis</keyword>
<evidence type="ECO:0000256" key="8">
    <source>
        <dbReference type="SAM" id="MobiDB-lite"/>
    </source>
</evidence>
<dbReference type="SMART" id="SM01192">
    <property type="entry name" value="Enolase_C"/>
    <property type="match status" value="1"/>
</dbReference>
<keyword evidence="12" id="KW-1185">Reference proteome</keyword>
<reference evidence="12" key="1">
    <citation type="submission" date="2019-05" db="EMBL/GenBank/DDBJ databases">
        <title>Candidatus Nanohalobium constans, a novel model system to study the DPANN nano-sized archaea: genomic and physiological characterization of a nanoarchaeon co-cultured with its chitinotrophic host.</title>
        <authorList>
            <person name="La Cono V."/>
            <person name="Arcadi E."/>
            <person name="Crisafi F."/>
            <person name="Denaro R."/>
            <person name="La Spada G."/>
            <person name="Messina E."/>
            <person name="Smedile F."/>
            <person name="Toshchakov S.V."/>
            <person name="Shevchenko M.A."/>
            <person name="Golyshin P.N."/>
            <person name="Golyshina O.V."/>
            <person name="Ferrer M."/>
            <person name="Rohde M."/>
            <person name="Mushegian A."/>
            <person name="Sorokin D.Y."/>
            <person name="Giuliano L."/>
            <person name="Yakimov M.M."/>
        </authorList>
    </citation>
    <scope>NUCLEOTIDE SEQUENCE [LARGE SCALE GENOMIC DNA]</scope>
    <source>
        <strain evidence="12">LC1Nh</strain>
    </source>
</reference>
<dbReference type="GO" id="GO:0006096">
    <property type="term" value="P:glycolytic process"/>
    <property type="evidence" value="ECO:0007669"/>
    <property type="project" value="UniProtKB-UniPathway"/>
</dbReference>
<gene>
    <name evidence="11" type="primary">eno</name>
    <name evidence="11" type="ORF">LC1Nh_0282</name>
</gene>
<evidence type="ECO:0000259" key="10">
    <source>
        <dbReference type="SMART" id="SM01193"/>
    </source>
</evidence>
<dbReference type="GO" id="GO:0004634">
    <property type="term" value="F:phosphopyruvate hydratase activity"/>
    <property type="evidence" value="ECO:0007669"/>
    <property type="project" value="UniProtKB-EC"/>
</dbReference>
<dbReference type="SUPFAM" id="SSF54826">
    <property type="entry name" value="Enolase N-terminal domain-like"/>
    <property type="match status" value="1"/>
</dbReference>
<dbReference type="InterPro" id="IPR020809">
    <property type="entry name" value="Enolase_CS"/>
</dbReference>
<dbReference type="KEGG" id="ncon:LC1Nh_0282"/>
<feature type="domain" description="Enolase C-terminal TIM barrel" evidence="9">
    <location>
        <begin position="107"/>
        <end position="369"/>
    </location>
</feature>
<accession>A0A5Q0UGV7</accession>
<dbReference type="InterPro" id="IPR029017">
    <property type="entry name" value="Enolase-like_N"/>
</dbReference>
<feature type="compositionally biased region" description="Polar residues" evidence="8">
    <location>
        <begin position="15"/>
        <end position="28"/>
    </location>
</feature>
<feature type="domain" description="Enolase N-terminal" evidence="10">
    <location>
        <begin position="3"/>
        <end position="107"/>
    </location>
</feature>
<comment type="similarity">
    <text evidence="3">Belongs to the enolase family.</text>
</comment>
<dbReference type="Pfam" id="PF03952">
    <property type="entry name" value="Enolase_N"/>
    <property type="match status" value="1"/>
</dbReference>
<dbReference type="PANTHER" id="PTHR11902">
    <property type="entry name" value="ENOLASE"/>
    <property type="match status" value="1"/>
</dbReference>
<dbReference type="Pfam" id="PF00113">
    <property type="entry name" value="Enolase_C"/>
    <property type="match status" value="1"/>
</dbReference>
<dbReference type="EMBL" id="CP040089">
    <property type="protein sequence ID" value="QGA80185.1"/>
    <property type="molecule type" value="Genomic_DNA"/>
</dbReference>
<dbReference type="InterPro" id="IPR000941">
    <property type="entry name" value="Enolase"/>
</dbReference>
<protein>
    <recommendedName>
        <fullName evidence="4">phosphopyruvate hydratase</fullName>
        <ecNumber evidence="4">4.2.1.11</ecNumber>
    </recommendedName>
</protein>
<evidence type="ECO:0000256" key="3">
    <source>
        <dbReference type="ARBA" id="ARBA00009604"/>
    </source>
</evidence>
<dbReference type="UniPathway" id="UPA00109">
    <property type="reaction ID" value="UER00187"/>
</dbReference>
<evidence type="ECO:0000256" key="5">
    <source>
        <dbReference type="ARBA" id="ARBA00022842"/>
    </source>
</evidence>
<dbReference type="SMART" id="SM01193">
    <property type="entry name" value="Enolase_N"/>
    <property type="match status" value="1"/>
</dbReference>
<evidence type="ECO:0000256" key="6">
    <source>
        <dbReference type="ARBA" id="ARBA00023152"/>
    </source>
</evidence>
<evidence type="ECO:0000259" key="9">
    <source>
        <dbReference type="SMART" id="SM01192"/>
    </source>
</evidence>
<dbReference type="PRINTS" id="PR00148">
    <property type="entry name" value="ENOLASE"/>
</dbReference>
<dbReference type="AlphaFoldDB" id="A0A5Q0UGV7"/>
<evidence type="ECO:0000256" key="7">
    <source>
        <dbReference type="ARBA" id="ARBA00023239"/>
    </source>
</evidence>
<dbReference type="InterPro" id="IPR036849">
    <property type="entry name" value="Enolase-like_C_sf"/>
</dbReference>
<dbReference type="GeneID" id="42364664"/>
<keyword evidence="5" id="KW-0460">Magnesium</keyword>
<feature type="region of interest" description="Disordered" evidence="8">
    <location>
        <begin position="15"/>
        <end position="40"/>
    </location>
</feature>
<evidence type="ECO:0000313" key="11">
    <source>
        <dbReference type="EMBL" id="QGA80185.1"/>
    </source>
</evidence>
<evidence type="ECO:0000256" key="2">
    <source>
        <dbReference type="ARBA" id="ARBA00005031"/>
    </source>
</evidence>
<dbReference type="RefSeq" id="WP_153549923.1">
    <property type="nucleotide sequence ID" value="NZ_CP040089.1"/>
</dbReference>
<dbReference type="PANTHER" id="PTHR11902:SF1">
    <property type="entry name" value="ENOLASE"/>
    <property type="match status" value="1"/>
</dbReference>
<dbReference type="OrthoDB" id="8680at2157"/>
<dbReference type="Gene3D" id="3.30.390.10">
    <property type="entry name" value="Enolase-like, N-terminal domain"/>
    <property type="match status" value="1"/>
</dbReference>
<dbReference type="Gene3D" id="3.20.20.120">
    <property type="entry name" value="Enolase-like C-terminal domain"/>
    <property type="match status" value="1"/>
</dbReference>
<dbReference type="InterPro" id="IPR020810">
    <property type="entry name" value="Enolase_C"/>
</dbReference>
<comment type="cofactor">
    <cofactor evidence="1">
        <name>Mg(2+)</name>
        <dbReference type="ChEBI" id="CHEBI:18420"/>
    </cofactor>
</comment>
<dbReference type="Proteomes" id="UP000377803">
    <property type="component" value="Chromosome"/>
</dbReference>
<dbReference type="PROSITE" id="PS00164">
    <property type="entry name" value="ENOLASE"/>
    <property type="match status" value="1"/>
</dbReference>
<dbReference type="GO" id="GO:0000015">
    <property type="term" value="C:phosphopyruvate hydratase complex"/>
    <property type="evidence" value="ECO:0007669"/>
    <property type="project" value="InterPro"/>
</dbReference>
<dbReference type="InterPro" id="IPR020811">
    <property type="entry name" value="Enolase_N"/>
</dbReference>
<comment type="pathway">
    <text evidence="2">Carbohydrate degradation; glycolysis; pyruvate from D-glyceraldehyde 3-phosphate: step 4/5.</text>
</comment>
<name>A0A5Q0UGV7_9ARCH</name>
<evidence type="ECO:0000256" key="4">
    <source>
        <dbReference type="ARBA" id="ARBA00012058"/>
    </source>
</evidence>
<dbReference type="SUPFAM" id="SSF51604">
    <property type="entry name" value="Enolase C-terminal domain-like"/>
    <property type="match status" value="1"/>
</dbReference>
<evidence type="ECO:0000256" key="1">
    <source>
        <dbReference type="ARBA" id="ARBA00001946"/>
    </source>
</evidence>